<dbReference type="InterPro" id="IPR014541">
    <property type="entry name" value="Amdntrnsf_FN0238"/>
</dbReference>
<keyword evidence="2" id="KW-1185">Reference proteome</keyword>
<sequence>MSNIGHAPSAVVMIRPHQFVTNPQTSGDNAFQQVPSDPNAIKALAYQQVTDVAELLMRKGVEVILFEDETDLTPDSVFPNNWFTTHNDGALCVYPMYPENRRLERRQDVLDKLINDYQVNYFINYSHFESQHQFLEGTGAMVLDHVNRIAYAVRSHRCSEQVFNLFCRQHNFQGVLFDASDNLGNPIYHTNVLMCVASDFVMISDEMIRDTKQRAMVVNAIQASGKQLISLTESQINQYAGNALELQGKDKKYLALSTTALGCLTDDQRNTISSHVTLLPCDVTALEYAGGSIRCMLAGIHLHKK</sequence>
<organism evidence="1 2">
    <name type="scientific">Psychrosphaera ytuae</name>
    <dbReference type="NCBI Taxonomy" id="2820710"/>
    <lineage>
        <taxon>Bacteria</taxon>
        <taxon>Pseudomonadati</taxon>
        <taxon>Pseudomonadota</taxon>
        <taxon>Gammaproteobacteria</taxon>
        <taxon>Alteromonadales</taxon>
        <taxon>Pseudoalteromonadaceae</taxon>
        <taxon>Psychrosphaera</taxon>
    </lineage>
</organism>
<reference evidence="1" key="1">
    <citation type="submission" date="2021-03" db="EMBL/GenBank/DDBJ databases">
        <title>Description of Psychrosphaera ytuae sp. nov. isolated from deep sea sediment of South China Sea.</title>
        <authorList>
            <person name="Zhang J."/>
            <person name="Xu X.-D."/>
        </authorList>
    </citation>
    <scope>NUCLEOTIDE SEQUENCE</scope>
    <source>
        <strain evidence="1">MTZ26</strain>
    </source>
</reference>
<dbReference type="RefSeq" id="WP_208830461.1">
    <property type="nucleotide sequence ID" value="NZ_CP072110.1"/>
</dbReference>
<evidence type="ECO:0000313" key="2">
    <source>
        <dbReference type="Proteomes" id="UP000682739"/>
    </source>
</evidence>
<dbReference type="PANTHER" id="PTHR43224:SF1">
    <property type="entry name" value="AMIDINOTRANSFERASE"/>
    <property type="match status" value="1"/>
</dbReference>
<dbReference type="PANTHER" id="PTHR43224">
    <property type="entry name" value="AMIDINOTRANSFERASE"/>
    <property type="match status" value="1"/>
</dbReference>
<accession>A0A975D9U7</accession>
<dbReference type="EMBL" id="CP072110">
    <property type="protein sequence ID" value="QTH62859.1"/>
    <property type="molecule type" value="Genomic_DNA"/>
</dbReference>
<proteinExistence type="predicted"/>
<evidence type="ECO:0000313" key="1">
    <source>
        <dbReference type="EMBL" id="QTH62859.1"/>
    </source>
</evidence>
<dbReference type="AlphaFoldDB" id="A0A975D9U7"/>
<dbReference type="KEGG" id="psym:J1N51_08770"/>
<gene>
    <name evidence="1" type="ORF">J1N51_08770</name>
</gene>
<protein>
    <submittedName>
        <fullName evidence="1">Amidinotransferase</fullName>
    </submittedName>
</protein>
<dbReference type="SUPFAM" id="SSF55909">
    <property type="entry name" value="Pentein"/>
    <property type="match status" value="1"/>
</dbReference>
<dbReference type="NCBIfam" id="NF046062">
    <property type="entry name" value="citrull_CtlX"/>
    <property type="match status" value="1"/>
</dbReference>
<dbReference type="Proteomes" id="UP000682739">
    <property type="component" value="Chromosome"/>
</dbReference>
<name>A0A975D9U7_9GAMM</name>
<dbReference type="PIRSF" id="PIRSF028188">
    <property type="entry name" value="Amdntrnsf_FN0238"/>
    <property type="match status" value="1"/>
</dbReference>
<dbReference type="Pfam" id="PF19420">
    <property type="entry name" value="DDAH_eukar"/>
    <property type="match status" value="1"/>
</dbReference>
<dbReference type="Gene3D" id="3.75.10.10">
    <property type="entry name" value="L-arginine/glycine Amidinotransferase, Chain A"/>
    <property type="match status" value="1"/>
</dbReference>